<dbReference type="RefSeq" id="WP_378054986.1">
    <property type="nucleotide sequence ID" value="NZ_JBHSIS010000002.1"/>
</dbReference>
<evidence type="ECO:0000256" key="1">
    <source>
        <dbReference type="SAM" id="MobiDB-lite"/>
    </source>
</evidence>
<sequence length="69" mass="7137">MKAFKITAVAALVVALLGVLADVTGLLSFITGKDLPELLHPSEPSATAPAIGVPPPRARLPTPQTSRPR</sequence>
<dbReference type="EMBL" id="JBHSIS010000002">
    <property type="protein sequence ID" value="MFC4853041.1"/>
    <property type="molecule type" value="Genomic_DNA"/>
</dbReference>
<comment type="caution">
    <text evidence="2">The sequence shown here is derived from an EMBL/GenBank/DDBJ whole genome shotgun (WGS) entry which is preliminary data.</text>
</comment>
<organism evidence="2 3">
    <name type="scientific">Actinophytocola glycyrrhizae</name>
    <dbReference type="NCBI Taxonomy" id="2044873"/>
    <lineage>
        <taxon>Bacteria</taxon>
        <taxon>Bacillati</taxon>
        <taxon>Actinomycetota</taxon>
        <taxon>Actinomycetes</taxon>
        <taxon>Pseudonocardiales</taxon>
        <taxon>Pseudonocardiaceae</taxon>
    </lineage>
</organism>
<evidence type="ECO:0000313" key="3">
    <source>
        <dbReference type="Proteomes" id="UP001595859"/>
    </source>
</evidence>
<dbReference type="Proteomes" id="UP001595859">
    <property type="component" value="Unassembled WGS sequence"/>
</dbReference>
<keyword evidence="3" id="KW-1185">Reference proteome</keyword>
<name>A0ABV9RXJ8_9PSEU</name>
<evidence type="ECO:0000313" key="2">
    <source>
        <dbReference type="EMBL" id="MFC4853041.1"/>
    </source>
</evidence>
<accession>A0ABV9RXJ8</accession>
<gene>
    <name evidence="2" type="ORF">ACFPCV_05975</name>
</gene>
<feature type="region of interest" description="Disordered" evidence="1">
    <location>
        <begin position="38"/>
        <end position="69"/>
    </location>
</feature>
<reference evidence="3" key="1">
    <citation type="journal article" date="2019" name="Int. J. Syst. Evol. Microbiol.">
        <title>The Global Catalogue of Microorganisms (GCM) 10K type strain sequencing project: providing services to taxonomists for standard genome sequencing and annotation.</title>
        <authorList>
            <consortium name="The Broad Institute Genomics Platform"/>
            <consortium name="The Broad Institute Genome Sequencing Center for Infectious Disease"/>
            <person name="Wu L."/>
            <person name="Ma J."/>
        </authorList>
    </citation>
    <scope>NUCLEOTIDE SEQUENCE [LARGE SCALE GENOMIC DNA]</scope>
    <source>
        <strain evidence="3">ZS-22-S1</strain>
    </source>
</reference>
<proteinExistence type="predicted"/>
<protein>
    <submittedName>
        <fullName evidence="2">Uncharacterized protein</fullName>
    </submittedName>
</protein>